<comment type="caution">
    <text evidence="2">The sequence shown here is derived from an EMBL/GenBank/DDBJ whole genome shotgun (WGS) entry which is preliminary data.</text>
</comment>
<gene>
    <name evidence="2" type="ORF">M8C21_025039</name>
</gene>
<dbReference type="EMBL" id="JAMZMK010000244">
    <property type="protein sequence ID" value="KAI7756854.1"/>
    <property type="molecule type" value="Genomic_DNA"/>
</dbReference>
<feature type="region of interest" description="Disordered" evidence="1">
    <location>
        <begin position="1"/>
        <end position="58"/>
    </location>
</feature>
<keyword evidence="3" id="KW-1185">Reference proteome</keyword>
<dbReference type="Proteomes" id="UP001206925">
    <property type="component" value="Unassembled WGS sequence"/>
</dbReference>
<feature type="compositionally biased region" description="Acidic residues" evidence="1">
    <location>
        <begin position="34"/>
        <end position="46"/>
    </location>
</feature>
<protein>
    <submittedName>
        <fullName evidence="2">Uncharacterized protein</fullName>
    </submittedName>
</protein>
<accession>A0AAD5DBS7</accession>
<name>A0AAD5DBS7_AMBAR</name>
<feature type="compositionally biased region" description="Basic and acidic residues" evidence="1">
    <location>
        <begin position="47"/>
        <end position="58"/>
    </location>
</feature>
<reference evidence="2" key="1">
    <citation type="submission" date="2022-06" db="EMBL/GenBank/DDBJ databases">
        <title>Uncovering the hologenomic basis of an extraordinary plant invasion.</title>
        <authorList>
            <person name="Bieker V.C."/>
            <person name="Martin M.D."/>
            <person name="Gilbert T."/>
            <person name="Hodgins K."/>
            <person name="Battlay P."/>
            <person name="Petersen B."/>
            <person name="Wilson J."/>
        </authorList>
    </citation>
    <scope>NUCLEOTIDE SEQUENCE</scope>
    <source>
        <strain evidence="2">AA19_3_7</strain>
        <tissue evidence="2">Leaf</tissue>
    </source>
</reference>
<dbReference type="AlphaFoldDB" id="A0AAD5DBS7"/>
<evidence type="ECO:0000313" key="2">
    <source>
        <dbReference type="EMBL" id="KAI7756854.1"/>
    </source>
</evidence>
<feature type="compositionally biased region" description="Basic and acidic residues" evidence="1">
    <location>
        <begin position="1"/>
        <end position="33"/>
    </location>
</feature>
<evidence type="ECO:0000313" key="3">
    <source>
        <dbReference type="Proteomes" id="UP001206925"/>
    </source>
</evidence>
<sequence>MRELCNNGDKHKRDLQQDEDELGSREEDELGSREEDELGSLEEDELGADRETRQTGRG</sequence>
<organism evidence="2 3">
    <name type="scientific">Ambrosia artemisiifolia</name>
    <name type="common">Common ragweed</name>
    <dbReference type="NCBI Taxonomy" id="4212"/>
    <lineage>
        <taxon>Eukaryota</taxon>
        <taxon>Viridiplantae</taxon>
        <taxon>Streptophyta</taxon>
        <taxon>Embryophyta</taxon>
        <taxon>Tracheophyta</taxon>
        <taxon>Spermatophyta</taxon>
        <taxon>Magnoliopsida</taxon>
        <taxon>eudicotyledons</taxon>
        <taxon>Gunneridae</taxon>
        <taxon>Pentapetalae</taxon>
        <taxon>asterids</taxon>
        <taxon>campanulids</taxon>
        <taxon>Asterales</taxon>
        <taxon>Asteraceae</taxon>
        <taxon>Asteroideae</taxon>
        <taxon>Heliantheae alliance</taxon>
        <taxon>Heliantheae</taxon>
        <taxon>Ambrosia</taxon>
    </lineage>
</organism>
<evidence type="ECO:0000256" key="1">
    <source>
        <dbReference type="SAM" id="MobiDB-lite"/>
    </source>
</evidence>
<proteinExistence type="predicted"/>
<feature type="non-terminal residue" evidence="2">
    <location>
        <position position="58"/>
    </location>
</feature>